<reference evidence="3" key="6">
    <citation type="journal article" date="2003" name="Genome Biol.">
        <title>An integrated gene annotation and transcriptional profiling approach towards the full gene content of the Drosophila genome.</title>
        <authorList>
            <person name="Hild M."/>
            <person name="Beckmann B."/>
            <person name="Haas S.A."/>
            <person name="Koch B."/>
            <person name="Solovyev V."/>
            <person name="Busold C."/>
            <person name="Fellenberg K."/>
            <person name="Boutros M."/>
            <person name="Vingron M."/>
            <person name="Sauer F."/>
            <person name="Hoheisel J.D."/>
            <person name="Paro R."/>
        </authorList>
    </citation>
    <scope>NUCLEOTIDE SEQUENCE</scope>
</reference>
<reference evidence="2 5" key="9">
    <citation type="journal article" date="2007" name="Science">
        <title>The Release 5.1 annotation of Drosophila melanogaster heterochromatin.</title>
        <authorList>
            <person name="Smith C.D."/>
            <person name="Shu S."/>
            <person name="Mungall C.J."/>
            <person name="Karpen G.H."/>
        </authorList>
    </citation>
    <scope>NUCLEOTIDE SEQUENCE [LARGE SCALE GENOMIC DNA]</scope>
    <source>
        <strain evidence="5">Berkeley</strain>
    </source>
</reference>
<dbReference type="AlphaFoldDB" id="Q6II41"/>
<dbReference type="RefSeq" id="NP_001162810.1">
    <property type="nucleotide sequence ID" value="NM_001169339.2"/>
</dbReference>
<evidence type="ECO:0000256" key="1">
    <source>
        <dbReference type="SAM" id="MobiDB-lite"/>
    </source>
</evidence>
<reference evidence="5" key="2">
    <citation type="journal article" date="2002" name="Genome Biol.">
        <title>Finishing a whole-genome shotgun: release 3 of the Drosophila melanogaster euchromatic genome sequence.</title>
        <authorList>
            <person name="Celniker S.E."/>
            <person name="Wheeler D.A."/>
            <person name="Kronmiller B."/>
            <person name="Carlson J.W."/>
            <person name="Halpern A."/>
            <person name="Patel S."/>
            <person name="Adams M."/>
            <person name="Champe M."/>
            <person name="Dugan S.P."/>
            <person name="Frise E."/>
            <person name="Hodgson A."/>
            <person name="George R.A."/>
            <person name="Hoskins R.A."/>
            <person name="Laverty T."/>
            <person name="Muzny D.M."/>
            <person name="Nelson C.R."/>
            <person name="Pacleb J.M."/>
            <person name="Park S."/>
            <person name="Pfeiffer B.D."/>
            <person name="Richards S."/>
            <person name="Sodergren E.J."/>
            <person name="Svirskas R."/>
            <person name="Tabor P.E."/>
            <person name="Wan K."/>
            <person name="Stapleton M."/>
            <person name="Sutton G.G."/>
            <person name="Venter C."/>
            <person name="Weinstock G."/>
            <person name="Scherer S.E."/>
            <person name="Myers E.W."/>
            <person name="Gibbs R.A."/>
            <person name="Rubin G.M."/>
        </authorList>
    </citation>
    <scope>NUCLEOTIDE SEQUENCE [LARGE SCALE GENOMIC DNA]</scope>
    <source>
        <strain evidence="5">Berkeley</strain>
    </source>
</reference>
<reference evidence="2" key="15">
    <citation type="submission" date="2024-06" db="EMBL/GenBank/DDBJ databases">
        <title>Drosophila melanogaster release 4 sequence.</title>
        <authorList>
            <consortium name="Berkeley Drosophila Genome Project"/>
            <person name="Celniker S."/>
            <person name="Carlson J."/>
            <person name="Wan K."/>
            <person name="Pfeiffer B."/>
            <person name="Frise E."/>
            <person name="George R."/>
            <person name="Hoskins R."/>
            <person name="Stapleton M."/>
            <person name="Pacleb J."/>
            <person name="Park S."/>
            <person name="Svirskas R."/>
            <person name="Smith E."/>
            <person name="Yu C."/>
            <person name="Rubin G."/>
        </authorList>
    </citation>
    <scope>NUCLEOTIDE SEQUENCE</scope>
</reference>
<feature type="region of interest" description="Disordered" evidence="1">
    <location>
        <begin position="1"/>
        <end position="59"/>
    </location>
</feature>
<dbReference type="HOGENOM" id="CLU_187100_0_0_1"/>
<dbReference type="VEuPathDB" id="VectorBase:FBgn0260869"/>
<reference evidence="2 5" key="10">
    <citation type="journal article" date="2007" name="Science">
        <title>Sequence finishing and mapping of Drosophila melanogaster heterochromatin.</title>
        <authorList>
            <person name="Hoskins R.A."/>
            <person name="Carlson J.W."/>
            <person name="Kennedy C."/>
            <person name="Acevedo D."/>
            <person name="Evans-Holm M."/>
            <person name="Frise E."/>
            <person name="Wan K.H."/>
            <person name="Park S."/>
            <person name="Mendez-Lago M."/>
            <person name="Rossi F."/>
            <person name="Villasante A."/>
            <person name="Dimitri P."/>
            <person name="Karpen G.H."/>
            <person name="Celniker S.E."/>
        </authorList>
    </citation>
    <scope>NUCLEOTIDE SEQUENCE [LARGE SCALE GENOMIC DNA]</scope>
    <source>
        <strain evidence="5">Berkeley</strain>
    </source>
</reference>
<reference evidence="2" key="11">
    <citation type="journal article" date="2015" name="G3 (Bethesda)">
        <title>Gene Model Annotations for Drosophila melanogaster: Impact of High-Throughput Data.</title>
        <authorList>
            <consortium name="FlyBase Consortium"/>
            <person name="Matthews B.B."/>
            <person name="Dos Santos G."/>
            <person name="Crosby M.A."/>
            <person name="Emmert D.B."/>
            <person name="St Pierre S.E."/>
            <person name="Gramates L.S."/>
            <person name="Zhou P."/>
            <person name="Schroeder A.J."/>
            <person name="Falls K."/>
            <person name="Strelets V."/>
            <person name="Russo S.M."/>
            <person name="Gelbart W.M."/>
            <person name="null"/>
        </authorList>
    </citation>
    <scope>NUCLEOTIDE SEQUENCE</scope>
</reference>
<reference evidence="2" key="12">
    <citation type="journal article" date="2015" name="G3 (Bethesda)">
        <title>Gene Model Annotations for Drosophila melanogaster: The Rule-Benders.</title>
        <authorList>
            <consortium name="FlyBase Consortium"/>
            <person name="Crosby M.A."/>
            <person name="Gramates L.S."/>
            <person name="Dos Santos G."/>
            <person name="Matthews B.B."/>
            <person name="St Pierre S.E."/>
            <person name="Zhou P."/>
            <person name="Schroeder A.J."/>
            <person name="Falls K."/>
            <person name="Emmert D.B."/>
            <person name="Russo S.M."/>
            <person name="Gelbart W.M."/>
            <person name="null"/>
        </authorList>
    </citation>
    <scope>NUCLEOTIDE SEQUENCE</scope>
</reference>
<dbReference type="AGR" id="FB:FBgn0260869"/>
<reference evidence="2 5" key="5">
    <citation type="journal article" date="2002" name="Genome Biol.">
        <title>Heterochromatic sequences in a Drosophila whole-genome shotgun assembly.</title>
        <authorList>
            <person name="Hoskins R.A."/>
            <person name="Smith C.D."/>
            <person name="Carlson J.W."/>
            <person name="Carvalho A.B."/>
            <person name="Halpern A."/>
            <person name="Kaminker J.S."/>
            <person name="Kennedy C."/>
            <person name="Mungall C.J."/>
            <person name="Sullivan B.A."/>
            <person name="Sutton G.G."/>
            <person name="Yasuhara J.C."/>
            <person name="Wakimoto B.T."/>
            <person name="Myers E.W."/>
            <person name="Celniker S.E."/>
            <person name="Rubin G.M."/>
            <person name="Karpen G.H."/>
        </authorList>
    </citation>
    <scope>NUCLEOTIDE SEQUENCE [LARGE SCALE GENOMIC DNA]</scope>
    <source>
        <strain evidence="5">Berkeley</strain>
    </source>
</reference>
<reference evidence="2" key="13">
    <citation type="journal article" date="2015" name="Genome Res.">
        <title>The Release 6 reference sequence of the Drosophila melanogaster genome.</title>
        <authorList>
            <person name="Hoskins R.A."/>
            <person name="Carlson J.W."/>
            <person name="Wan K.H."/>
            <person name="Park S."/>
            <person name="Mendez I."/>
            <person name="Galle S.E."/>
            <person name="Booth B.W."/>
            <person name="Pfeiffer B.D."/>
            <person name="George R.A."/>
            <person name="Svirskas R."/>
            <person name="Krzywinski M."/>
            <person name="Schein J."/>
            <person name="Accardo M.C."/>
            <person name="Damia E."/>
            <person name="Messina G."/>
            <person name="Mendez-Lago M."/>
            <person name="de Pablos B."/>
            <person name="Demakova O.V."/>
            <person name="Andreyeva E.N."/>
            <person name="Boldyreva L.V."/>
            <person name="Marra M."/>
            <person name="Carvalho A.B."/>
            <person name="Dimitri P."/>
            <person name="Villasante A."/>
            <person name="Zhimulev I.F."/>
            <person name="Rubin G.M."/>
            <person name="Karpen G.H."/>
            <person name="Celniker S.E."/>
        </authorList>
    </citation>
    <scope>NUCLEOTIDE SEQUENCE</scope>
</reference>
<reference evidence="2" key="8">
    <citation type="submission" date="2006-08" db="EMBL/GenBank/DDBJ databases">
        <authorList>
            <person name="Celniker S."/>
            <person name="Carlson J."/>
            <person name="Wan K."/>
            <person name="Frise E."/>
            <person name="Hoskins R."/>
            <person name="Park S."/>
            <person name="Svirskas R."/>
            <person name="Rubin G."/>
        </authorList>
    </citation>
    <scope>NUCLEOTIDE SEQUENCE</scope>
</reference>
<reference evidence="2" key="14">
    <citation type="submission" date="2023-12" db="EMBL/GenBank/DDBJ databases">
        <authorList>
            <consortium name="FlyBase"/>
        </authorList>
    </citation>
    <scope>NUCLEOTIDE SEQUENCE</scope>
</reference>
<dbReference type="STRING" id="7227.FBpp0290780"/>
<keyword evidence="5" id="KW-1185">Reference proteome</keyword>
<evidence type="ECO:0000313" key="3">
    <source>
        <dbReference type="EMBL" id="DAA03425.1"/>
    </source>
</evidence>
<accession>Q6II41</accession>
<reference evidence="2 5" key="1">
    <citation type="journal article" date="2000" name="Science">
        <title>The genome sequence of Drosophila melanogaster.</title>
        <authorList>
            <person name="Adams M.D."/>
            <person name="Celniker S.E."/>
            <person name="Holt R.A."/>
            <person name="Evans C.A."/>
            <person name="Gocayne J.D."/>
            <person name="Amanatides P.G."/>
            <person name="Scherer S.E."/>
            <person name="Li P.W."/>
            <person name="Hoskins R.A."/>
            <person name="Galle R.F."/>
            <person name="George R.A."/>
            <person name="Lewis S.E."/>
            <person name="Richards S."/>
            <person name="Ashburner M."/>
            <person name="Henderson S.N."/>
            <person name="Sutton G.G."/>
            <person name="Wortman J.R."/>
            <person name="Yandell M.D."/>
            <person name="Zhang Q."/>
            <person name="Chen L.X."/>
            <person name="Brandon R.C."/>
            <person name="Rogers Y.H."/>
            <person name="Blazej R.G."/>
            <person name="Champe M."/>
            <person name="Pfeiffer B.D."/>
            <person name="Wan K.H."/>
            <person name="Doyle C."/>
            <person name="Baxter E.G."/>
            <person name="Helt G."/>
            <person name="Nelson C.R."/>
            <person name="Gabor G.L."/>
            <person name="Abril J.F."/>
            <person name="Agbayani A."/>
            <person name="An H.J."/>
            <person name="Andrews-Pfannkoch C."/>
            <person name="Baldwin D."/>
            <person name="Ballew R.M."/>
            <person name="Basu A."/>
            <person name="Baxendale J."/>
            <person name="Bayraktaroglu L."/>
            <person name="Beasley E.M."/>
            <person name="Beeson K.Y."/>
            <person name="Benos P.V."/>
            <person name="Berman B.P."/>
            <person name="Bhandari D."/>
            <person name="Bolshakov S."/>
            <person name="Borkova D."/>
            <person name="Botchan M.R."/>
            <person name="Bouck J."/>
            <person name="Brokstein P."/>
            <person name="Brottier P."/>
            <person name="Burtis K.C."/>
            <person name="Busam D.A."/>
            <person name="Butler H."/>
            <person name="Cadieu E."/>
            <person name="Center A."/>
            <person name="Chandra I."/>
            <person name="Cherry J.M."/>
            <person name="Cawley S."/>
            <person name="Dahlke C."/>
            <person name="Davenport L.B."/>
            <person name="Davies P."/>
            <person name="de Pablos B."/>
            <person name="Delcher A."/>
            <person name="Deng Z."/>
            <person name="Mays A.D."/>
            <person name="Dew I."/>
            <person name="Dietz S.M."/>
            <person name="Dodson K."/>
            <person name="Doup L.E."/>
            <person name="Downes M."/>
            <person name="Dugan-Rocha S."/>
            <person name="Dunkov B.C."/>
            <person name="Dunn P."/>
            <person name="Durbin K.J."/>
            <person name="Evangelista C.C."/>
            <person name="Ferraz C."/>
            <person name="Ferriera S."/>
            <person name="Fleischmann W."/>
            <person name="Fosler C."/>
            <person name="Gabrielian A.E."/>
            <person name="Garg N.S."/>
            <person name="Gelbart W.M."/>
            <person name="Glasser K."/>
            <person name="Glodek A."/>
            <person name="Gong F."/>
            <person name="Gorrell J.H."/>
            <person name="Gu Z."/>
            <person name="Guan P."/>
            <person name="Harris M."/>
            <person name="Harris N.L."/>
            <person name="Harvey D."/>
            <person name="Heiman T.J."/>
            <person name="Hernandez J.R."/>
            <person name="Houck J."/>
            <person name="Hostin D."/>
            <person name="Houston K.A."/>
            <person name="Howland T.J."/>
            <person name="Wei M.H."/>
            <person name="Ibegwam C."/>
            <person name="Jalali M."/>
            <person name="Kalush F."/>
            <person name="Karpen G.H."/>
            <person name="Ke Z."/>
            <person name="Kennison J.A."/>
            <person name="Ketchum K.A."/>
            <person name="Kimmel B.E."/>
            <person name="Kodira C.D."/>
            <person name="Kraft C."/>
            <person name="Kravitz S."/>
            <person name="Kulp D."/>
            <person name="Lai Z."/>
            <person name="Lasko P."/>
            <person name="Lei Y."/>
            <person name="Levitsky A.A."/>
            <person name="Li J."/>
            <person name="Li Z."/>
            <person name="Liang Y."/>
            <person name="Lin X."/>
            <person name="Liu X."/>
            <person name="Mattei B."/>
            <person name="McIntosh T.C."/>
            <person name="McLeod M.P."/>
            <person name="McPherson D."/>
            <person name="Merkulov G."/>
            <person name="Milshina N.V."/>
            <person name="Mobarry C."/>
            <person name="Morris J."/>
            <person name="Moshrefi A."/>
            <person name="Mount S.M."/>
            <person name="Moy M."/>
            <person name="Murphy B."/>
            <person name="Murphy L."/>
            <person name="Muzny D.M."/>
            <person name="Nelson D.L."/>
            <person name="Nelson D.R."/>
            <person name="Nelson K.A."/>
            <person name="Nixon K."/>
            <person name="Nusskern D.R."/>
            <person name="Pacleb J.M."/>
            <person name="Palazzolo M."/>
            <person name="Pittman G.S."/>
            <person name="Pan S."/>
            <person name="Pollard J."/>
            <person name="Puri V."/>
            <person name="Reese M.G."/>
            <person name="Reinert K."/>
            <person name="Remington K."/>
            <person name="Saunders R.D."/>
            <person name="Scheeler F."/>
            <person name="Shen H."/>
            <person name="Shue B.C."/>
            <person name="Siden-Kiamos I."/>
            <person name="Simpson M."/>
            <person name="Skupski M.P."/>
            <person name="Smith T."/>
            <person name="Spier E."/>
            <person name="Spradling A.C."/>
            <person name="Stapleton M."/>
            <person name="Strong R."/>
            <person name="Sun E."/>
            <person name="Svirskas R."/>
            <person name="Tector C."/>
            <person name="Turner R."/>
            <person name="Venter E."/>
            <person name="Wang A.H."/>
            <person name="Wang X."/>
            <person name="Wang Z.Y."/>
            <person name="Wassarman D.A."/>
            <person name="Weinstock G.M."/>
            <person name="Weissenbach J."/>
            <person name="Williams S.M."/>
            <person name="WoodageT"/>
            <person name="Worley K.C."/>
            <person name="Wu D."/>
            <person name="Yang S."/>
            <person name="Yao Q.A."/>
            <person name="Ye J."/>
            <person name="Yeh R.F."/>
            <person name="Zaveri J.S."/>
            <person name="Zhan M."/>
            <person name="Zhang G."/>
            <person name="Zhao Q."/>
            <person name="Zheng L."/>
            <person name="Zheng X.H."/>
            <person name="Zhong F.N."/>
            <person name="Zhong W."/>
            <person name="Zhou X."/>
            <person name="Zhu S."/>
            <person name="Zhu X."/>
            <person name="Smith H.O."/>
            <person name="Gibbs R.A."/>
            <person name="Myers E.W."/>
            <person name="Rubin G.M."/>
            <person name="Venter J.C."/>
        </authorList>
    </citation>
    <scope>NUCLEOTIDE SEQUENCE [LARGE SCALE GENOMIC DNA]</scope>
    <source>
        <strain evidence="5">Berkeley</strain>
    </source>
</reference>
<dbReference type="PaxDb" id="7227-FBpp0290780"/>
<dbReference type="FlyBase" id="FBgn0260869">
    <property type="gene designation" value="CG42579"/>
</dbReference>
<dbReference type="Proteomes" id="UP000000803">
    <property type="component" value="Chromosome X"/>
</dbReference>
<organism evidence="3">
    <name type="scientific">Drosophila melanogaster</name>
    <name type="common">Fruit fly</name>
    <dbReference type="NCBI Taxonomy" id="7227"/>
    <lineage>
        <taxon>Eukaryota</taxon>
        <taxon>Metazoa</taxon>
        <taxon>Ecdysozoa</taxon>
        <taxon>Arthropoda</taxon>
        <taxon>Hexapoda</taxon>
        <taxon>Insecta</taxon>
        <taxon>Pterygota</taxon>
        <taxon>Neoptera</taxon>
        <taxon>Endopterygota</taxon>
        <taxon>Diptera</taxon>
        <taxon>Brachycera</taxon>
        <taxon>Muscomorpha</taxon>
        <taxon>Ephydroidea</taxon>
        <taxon>Drosophilidae</taxon>
        <taxon>Drosophila</taxon>
        <taxon>Sophophora</taxon>
    </lineage>
</organism>
<dbReference type="KEGG" id="dme:Dmel_CG42579"/>
<reference evidence="5" key="3">
    <citation type="journal article" date="2002" name="Genome Biol.">
        <title>Annotation of the Drosophila melanogaster euchromatic genome: a systematic review.</title>
        <authorList>
            <person name="Misra S."/>
            <person name="Crosby M.A."/>
            <person name="Mungall C.J."/>
            <person name="Matthews B.B."/>
            <person name="Campbell K.S."/>
            <person name="Hradecky P."/>
            <person name="Huang Y."/>
            <person name="Kaminker J.S."/>
            <person name="Millburn G.H."/>
            <person name="Prochnik S.E."/>
            <person name="Smith C.D."/>
            <person name="Tupy J.L."/>
            <person name="Whitfied E.J."/>
            <person name="Bayraktaroglu L."/>
            <person name="Berman B.P."/>
            <person name="Bettencourt B.R."/>
            <person name="Celniker S.E."/>
            <person name="de Grey A.D."/>
            <person name="Drysdale R.A."/>
            <person name="Harris N.L."/>
            <person name="Richter J."/>
            <person name="Russo S."/>
            <person name="Schroeder A.J."/>
            <person name="Shu S.Q."/>
            <person name="Stapleton M."/>
            <person name="Yamada C."/>
            <person name="Ashburner M."/>
            <person name="Gelbart W.M."/>
            <person name="Rubin G.M."/>
            <person name="Lewis S.E."/>
        </authorList>
    </citation>
    <scope>GENOME REANNOTATION</scope>
    <source>
        <strain evidence="5">Berkeley</strain>
    </source>
</reference>
<evidence type="ECO:0000313" key="4">
    <source>
        <dbReference type="FlyBase" id="FBgn0260869"/>
    </source>
</evidence>
<name>Q6II41_DROME</name>
<dbReference type="EMBL" id="BK003225">
    <property type="protein sequence ID" value="DAA03425.1"/>
    <property type="molecule type" value="Genomic_DNA"/>
</dbReference>
<dbReference type="SMR" id="Q6II41"/>
<sequence>MEEESSAKANPIGNNESLMTEDPEQPSGSKEGSQSSGASSSTTEASLNTINVTTQKKRSQFQRIYEKLEDLERQMDQYEQMNELFIHLLATIQEELETI</sequence>
<evidence type="ECO:0000313" key="2">
    <source>
        <dbReference type="EMBL" id="ACZ95343.1"/>
    </source>
</evidence>
<evidence type="ECO:0000313" key="5">
    <source>
        <dbReference type="Proteomes" id="UP000000803"/>
    </source>
</evidence>
<dbReference type="GeneID" id="8674025"/>
<proteinExistence type="predicted"/>
<dbReference type="EMBL" id="AE014298">
    <property type="protein sequence ID" value="ACZ95343.1"/>
    <property type="molecule type" value="Genomic_DNA"/>
</dbReference>
<feature type="compositionally biased region" description="Low complexity" evidence="1">
    <location>
        <begin position="27"/>
        <end position="46"/>
    </location>
</feature>
<dbReference type="Bgee" id="FBgn0260869">
    <property type="expression patterns" value="Expressed in imaginal disc and 6 other cell types or tissues"/>
</dbReference>
<gene>
    <name evidence="2" type="primary">Dmel\CG42579</name>
    <name evidence="2 4" type="ORF">CG42579</name>
    <name evidence="2" type="ORF">Dmel_CG42579</name>
    <name evidence="3" type="ORF">HDC19846</name>
</gene>
<protein>
    <submittedName>
        <fullName evidence="3">HDC19846</fullName>
    </submittedName>
</protein>
<reference evidence="5" key="4">
    <citation type="journal article" date="2002" name="Genome Biol.">
        <title>The transposable elements of the Drosophila melanogaster euchromatin: a genomics perspective.</title>
        <authorList>
            <person name="Kaminker J.S."/>
            <person name="Bergman C.M."/>
            <person name="Kronmiller B."/>
            <person name="Carlson J."/>
            <person name="Svirskas R."/>
            <person name="Patel S."/>
            <person name="Frise E."/>
            <person name="Wheeler D.A."/>
            <person name="Lewis S.E."/>
            <person name="Rubin G.M."/>
            <person name="Ashburner M."/>
            <person name="Celniker S.E."/>
        </authorList>
    </citation>
    <scope>NUCLEOTIDE SEQUENCE [LARGE SCALE GENOMIC DNA]</scope>
    <source>
        <strain evidence="5">Berkeley</strain>
    </source>
</reference>
<reference evidence="2 5" key="7">
    <citation type="journal article" date="2005" name="PLoS Comput. Biol.">
        <title>Combined evidence annotation of transposable elements in genome sequences.</title>
        <authorList>
            <person name="Quesneville H."/>
            <person name="Bergman C.M."/>
            <person name="Andrieu O."/>
            <person name="Autard D."/>
            <person name="Nouaud D."/>
            <person name="Ashburner M."/>
            <person name="Anxolabehere D."/>
        </authorList>
    </citation>
    <scope>NUCLEOTIDE SEQUENCE [LARGE SCALE GENOMIC DNA]</scope>
    <source>
        <strain evidence="5">Berkeley</strain>
    </source>
</reference>